<dbReference type="InterPro" id="IPR001981">
    <property type="entry name" value="Colipase"/>
</dbReference>
<evidence type="ECO:0000256" key="1">
    <source>
        <dbReference type="SAM" id="SignalP"/>
    </source>
</evidence>
<dbReference type="PANTHER" id="PTHR10041:SF3">
    <property type="entry name" value="COLIPASE-LIKE PROTEIN 2"/>
    <property type="match status" value="1"/>
</dbReference>
<accession>A0ABM2WAZ8</accession>
<gene>
    <name evidence="3" type="primary">Clpsl2</name>
</gene>
<dbReference type="RefSeq" id="XP_040587956.1">
    <property type="nucleotide sequence ID" value="XM_040732022.1"/>
</dbReference>
<keyword evidence="1" id="KW-0732">Signal</keyword>
<proteinExistence type="predicted"/>
<protein>
    <submittedName>
        <fullName evidence="3">Colipase-like protein 2</fullName>
    </submittedName>
</protein>
<organism evidence="2 3">
    <name type="scientific">Mesocricetus auratus</name>
    <name type="common">Golden hamster</name>
    <dbReference type="NCBI Taxonomy" id="10036"/>
    <lineage>
        <taxon>Eukaryota</taxon>
        <taxon>Metazoa</taxon>
        <taxon>Chordata</taxon>
        <taxon>Craniata</taxon>
        <taxon>Vertebrata</taxon>
        <taxon>Euteleostomi</taxon>
        <taxon>Mammalia</taxon>
        <taxon>Eutheria</taxon>
        <taxon>Euarchontoglires</taxon>
        <taxon>Glires</taxon>
        <taxon>Rodentia</taxon>
        <taxon>Myomorpha</taxon>
        <taxon>Muroidea</taxon>
        <taxon>Cricetidae</taxon>
        <taxon>Cricetinae</taxon>
        <taxon>Mesocricetus</taxon>
    </lineage>
</organism>
<feature type="chain" id="PRO_5045468256" evidence="1">
    <location>
        <begin position="20"/>
        <end position="102"/>
    </location>
</feature>
<evidence type="ECO:0000313" key="3">
    <source>
        <dbReference type="RefSeq" id="XP_040587956.1"/>
    </source>
</evidence>
<reference evidence="3" key="1">
    <citation type="submission" date="2025-08" db="UniProtKB">
        <authorList>
            <consortium name="RefSeq"/>
        </authorList>
    </citation>
    <scope>IDENTIFICATION</scope>
    <source>
        <tissue evidence="3">Liver</tissue>
    </source>
</reference>
<dbReference type="Gene3D" id="2.10.80.10">
    <property type="entry name" value="Lipase, subunit A"/>
    <property type="match status" value="1"/>
</dbReference>
<sequence>MAFTQALATMLALLTGVRPHSFSENSDPRQAVGDKCVHHSQCFSDCCLIDLERRGAFCTSKSRMGMECLPQTRGTLNIMCPCRIGLSCHSKDPMCPRRCQMI</sequence>
<name>A0ABM2WAZ8_MESAU</name>
<feature type="signal peptide" evidence="1">
    <location>
        <begin position="1"/>
        <end position="19"/>
    </location>
</feature>
<dbReference type="PROSITE" id="PS51342">
    <property type="entry name" value="COLIPASE_2"/>
    <property type="match status" value="1"/>
</dbReference>
<keyword evidence="2" id="KW-1185">Reference proteome</keyword>
<dbReference type="GeneID" id="101823061"/>
<dbReference type="Proteomes" id="UP000886700">
    <property type="component" value="Unplaced"/>
</dbReference>
<dbReference type="PANTHER" id="PTHR10041">
    <property type="entry name" value="COLIPASE"/>
    <property type="match status" value="1"/>
</dbReference>
<evidence type="ECO:0000313" key="2">
    <source>
        <dbReference type="Proteomes" id="UP000886700"/>
    </source>
</evidence>